<evidence type="ECO:0000256" key="1">
    <source>
        <dbReference type="SAM" id="Phobius"/>
    </source>
</evidence>
<keyword evidence="1" id="KW-0472">Membrane</keyword>
<dbReference type="KEGG" id="nmv:NITMOv2_2219"/>
<keyword evidence="1" id="KW-0812">Transmembrane</keyword>
<evidence type="ECO:0000313" key="2">
    <source>
        <dbReference type="EMBL" id="ALA58635.1"/>
    </source>
</evidence>
<keyword evidence="3" id="KW-1185">Reference proteome</keyword>
<evidence type="ECO:0008006" key="4">
    <source>
        <dbReference type="Google" id="ProtNLM"/>
    </source>
</evidence>
<dbReference type="PATRIC" id="fig|42253.5.peg.2186"/>
<keyword evidence="1" id="KW-1133">Transmembrane helix</keyword>
<sequence>MQMVSLIWGILALIGMLIAFVPFFGALNWLLIPFAVVGAIVSAIAAGTAPPGASKGKSIAGLVCCGIAAIFGLIRLVAGLGVV</sequence>
<feature type="transmembrane region" description="Helical" evidence="1">
    <location>
        <begin position="59"/>
        <end position="78"/>
    </location>
</feature>
<gene>
    <name evidence="2" type="ORF">NITMOv2_2219</name>
</gene>
<dbReference type="Proteomes" id="UP000069205">
    <property type="component" value="Chromosome"/>
</dbReference>
<dbReference type="STRING" id="42253.NITMOv2_2219"/>
<protein>
    <recommendedName>
        <fullName evidence="4">Transmembrane protein</fullName>
    </recommendedName>
</protein>
<proteinExistence type="predicted"/>
<dbReference type="EMBL" id="CP011801">
    <property type="protein sequence ID" value="ALA58635.1"/>
    <property type="molecule type" value="Genomic_DNA"/>
</dbReference>
<dbReference type="AlphaFoldDB" id="A0A0K2GCF2"/>
<accession>A0A0K2GCF2</accession>
<evidence type="ECO:0000313" key="3">
    <source>
        <dbReference type="Proteomes" id="UP000069205"/>
    </source>
</evidence>
<name>A0A0K2GCF2_NITMO</name>
<organism evidence="2 3">
    <name type="scientific">Nitrospira moscoviensis</name>
    <dbReference type="NCBI Taxonomy" id="42253"/>
    <lineage>
        <taxon>Bacteria</taxon>
        <taxon>Pseudomonadati</taxon>
        <taxon>Nitrospirota</taxon>
        <taxon>Nitrospiria</taxon>
        <taxon>Nitrospirales</taxon>
        <taxon>Nitrospiraceae</taxon>
        <taxon>Nitrospira</taxon>
    </lineage>
</organism>
<feature type="transmembrane region" description="Helical" evidence="1">
    <location>
        <begin position="29"/>
        <end position="47"/>
    </location>
</feature>
<reference evidence="2 3" key="1">
    <citation type="journal article" date="2015" name="Proc. Natl. Acad. Sci. U.S.A.">
        <title>Expanded metabolic versatility of ubiquitous nitrite-oxidizing bacteria from the genus Nitrospira.</title>
        <authorList>
            <person name="Koch H."/>
            <person name="Lucker S."/>
            <person name="Albertsen M."/>
            <person name="Kitzinger K."/>
            <person name="Herbold C."/>
            <person name="Spieck E."/>
            <person name="Nielsen P.H."/>
            <person name="Wagner M."/>
            <person name="Daims H."/>
        </authorList>
    </citation>
    <scope>NUCLEOTIDE SEQUENCE [LARGE SCALE GENOMIC DNA]</scope>
    <source>
        <strain evidence="2 3">NSP M-1</strain>
    </source>
</reference>